<reference evidence="5" key="1">
    <citation type="journal article" date="2020" name="New Phytol.">
        <title>Comparative genomics reveals dynamic genome evolution in host specialist ectomycorrhizal fungi.</title>
        <authorList>
            <person name="Lofgren L.A."/>
            <person name="Nguyen N.H."/>
            <person name="Vilgalys R."/>
            <person name="Ruytinx J."/>
            <person name="Liao H.L."/>
            <person name="Branco S."/>
            <person name="Kuo A."/>
            <person name="LaButti K."/>
            <person name="Lipzen A."/>
            <person name="Andreopoulos W."/>
            <person name="Pangilinan J."/>
            <person name="Riley R."/>
            <person name="Hundley H."/>
            <person name="Na H."/>
            <person name="Barry K."/>
            <person name="Grigoriev I.V."/>
            <person name="Stajich J.E."/>
            <person name="Kennedy P.G."/>
        </authorList>
    </citation>
    <scope>NUCLEOTIDE SEQUENCE</scope>
    <source>
        <strain evidence="5">FC203</strain>
    </source>
</reference>
<comment type="caution">
    <text evidence="5">The sequence shown here is derived from an EMBL/GenBank/DDBJ whole genome shotgun (WGS) entry which is preliminary data.</text>
</comment>
<gene>
    <name evidence="5" type="ORF">F5891DRAFT_994764</name>
</gene>
<dbReference type="SUPFAM" id="SSF51735">
    <property type="entry name" value="NAD(P)-binding Rossmann-fold domains"/>
    <property type="match status" value="1"/>
</dbReference>
<organism evidence="5 6">
    <name type="scientific">Suillus fuscotomentosus</name>
    <dbReference type="NCBI Taxonomy" id="1912939"/>
    <lineage>
        <taxon>Eukaryota</taxon>
        <taxon>Fungi</taxon>
        <taxon>Dikarya</taxon>
        <taxon>Basidiomycota</taxon>
        <taxon>Agaricomycotina</taxon>
        <taxon>Agaricomycetes</taxon>
        <taxon>Agaricomycetidae</taxon>
        <taxon>Boletales</taxon>
        <taxon>Suillineae</taxon>
        <taxon>Suillaceae</taxon>
        <taxon>Suillus</taxon>
    </lineage>
</organism>
<dbReference type="RefSeq" id="XP_041234327.1">
    <property type="nucleotide sequence ID" value="XM_041378308.1"/>
</dbReference>
<proteinExistence type="inferred from homology"/>
<evidence type="ECO:0000256" key="3">
    <source>
        <dbReference type="ARBA" id="ARBA00023002"/>
    </source>
</evidence>
<dbReference type="Pfam" id="PF00106">
    <property type="entry name" value="adh_short"/>
    <property type="match status" value="1"/>
</dbReference>
<evidence type="ECO:0000256" key="1">
    <source>
        <dbReference type="ARBA" id="ARBA00006484"/>
    </source>
</evidence>
<keyword evidence="2" id="KW-0521">NADP</keyword>
<dbReference type="AlphaFoldDB" id="A0AAD4EM70"/>
<protein>
    <recommendedName>
        <fullName evidence="7">NAD(P)-binding protein</fullName>
    </recommendedName>
</protein>
<dbReference type="InterPro" id="IPR002347">
    <property type="entry name" value="SDR_fam"/>
</dbReference>
<keyword evidence="6" id="KW-1185">Reference proteome</keyword>
<dbReference type="GO" id="GO:0016020">
    <property type="term" value="C:membrane"/>
    <property type="evidence" value="ECO:0007669"/>
    <property type="project" value="TreeGrafter"/>
</dbReference>
<dbReference type="GO" id="GO:0016491">
    <property type="term" value="F:oxidoreductase activity"/>
    <property type="evidence" value="ECO:0007669"/>
    <property type="project" value="UniProtKB-KW"/>
</dbReference>
<dbReference type="PROSITE" id="PS00061">
    <property type="entry name" value="ADH_SHORT"/>
    <property type="match status" value="1"/>
</dbReference>
<sequence length="336" mass="36986">MVLWFAMFDSHFNITTVKLALGALPLALLLFWYLRPAPRLTQIPPTQERVLILGATSGVGRTLAHQYAKRGARICLVGRRESMLDEAAEECRKEWVCESGRVLRVCGDCASVEDMTKVRDTVIKEWDGIDTLIITAGVSALQPLMTVAGVTSSKDGLSPPHATAEAIHHAVGVAKAATNGNFFGPYIAAITFIPLLTSCSISPSILLLSSAAAIIPAPTRTLYASTKSASQMLFQALAIEHPRISFTSFLPATIEGDFRASAVDTPLNSSPVIHEADPNKHGLRREVVATRCVQAIDHKEKTVFMPRYMRIAHILYWIWPAYVEWRGRVKYNFRAD</sequence>
<dbReference type="GeneID" id="64672606"/>
<dbReference type="EMBL" id="JABBWK010000001">
    <property type="protein sequence ID" value="KAG1908752.1"/>
    <property type="molecule type" value="Genomic_DNA"/>
</dbReference>
<dbReference type="PANTHER" id="PTHR44196:SF1">
    <property type="entry name" value="DEHYDROGENASE_REDUCTASE SDR FAMILY MEMBER 7B"/>
    <property type="match status" value="1"/>
</dbReference>
<accession>A0AAD4EM70</accession>
<evidence type="ECO:0000313" key="6">
    <source>
        <dbReference type="Proteomes" id="UP001195769"/>
    </source>
</evidence>
<keyword evidence="3" id="KW-0560">Oxidoreductase</keyword>
<dbReference type="InterPro" id="IPR036291">
    <property type="entry name" value="NAD(P)-bd_dom_sf"/>
</dbReference>
<dbReference type="Gene3D" id="3.40.50.720">
    <property type="entry name" value="NAD(P)-binding Rossmann-like Domain"/>
    <property type="match status" value="1"/>
</dbReference>
<dbReference type="InterPro" id="IPR020904">
    <property type="entry name" value="Sc_DH/Rdtase_CS"/>
</dbReference>
<name>A0AAD4EM70_9AGAM</name>
<comment type="similarity">
    <text evidence="1">Belongs to the short-chain dehydrogenases/reductases (SDR) family.</text>
</comment>
<evidence type="ECO:0000256" key="4">
    <source>
        <dbReference type="ARBA" id="ARBA00037096"/>
    </source>
</evidence>
<evidence type="ECO:0000313" key="5">
    <source>
        <dbReference type="EMBL" id="KAG1908752.1"/>
    </source>
</evidence>
<comment type="function">
    <text evidence="4">Putative oxidoreductase.</text>
</comment>
<dbReference type="PRINTS" id="PR00081">
    <property type="entry name" value="GDHRDH"/>
</dbReference>
<evidence type="ECO:0000256" key="2">
    <source>
        <dbReference type="ARBA" id="ARBA00022857"/>
    </source>
</evidence>
<evidence type="ECO:0008006" key="7">
    <source>
        <dbReference type="Google" id="ProtNLM"/>
    </source>
</evidence>
<dbReference type="Proteomes" id="UP001195769">
    <property type="component" value="Unassembled WGS sequence"/>
</dbReference>
<dbReference type="PANTHER" id="PTHR44196">
    <property type="entry name" value="DEHYDROGENASE/REDUCTASE SDR FAMILY MEMBER 7B"/>
    <property type="match status" value="1"/>
</dbReference>